<dbReference type="Pfam" id="PF04548">
    <property type="entry name" value="AIG1"/>
    <property type="match status" value="1"/>
</dbReference>
<evidence type="ECO:0000259" key="3">
    <source>
        <dbReference type="Pfam" id="PF04548"/>
    </source>
</evidence>
<dbReference type="SUPFAM" id="SSF52540">
    <property type="entry name" value="P-loop containing nucleoside triphosphate hydrolases"/>
    <property type="match status" value="1"/>
</dbReference>
<organism evidence="4 5">
    <name type="scientific">Adineta steineri</name>
    <dbReference type="NCBI Taxonomy" id="433720"/>
    <lineage>
        <taxon>Eukaryota</taxon>
        <taxon>Metazoa</taxon>
        <taxon>Spiralia</taxon>
        <taxon>Gnathifera</taxon>
        <taxon>Rotifera</taxon>
        <taxon>Eurotatoria</taxon>
        <taxon>Bdelloidea</taxon>
        <taxon>Adinetida</taxon>
        <taxon>Adinetidae</taxon>
        <taxon>Adineta</taxon>
    </lineage>
</organism>
<dbReference type="InterPro" id="IPR027417">
    <property type="entry name" value="P-loop_NTPase"/>
</dbReference>
<evidence type="ECO:0000256" key="2">
    <source>
        <dbReference type="ARBA" id="ARBA00022741"/>
    </source>
</evidence>
<protein>
    <recommendedName>
        <fullName evidence="3">AIG1-type G domain-containing protein</fullName>
    </recommendedName>
</protein>
<comment type="similarity">
    <text evidence="1">Belongs to the TRAFAC class TrmE-Era-EngA-EngB-Septin-like GTPase superfamily. AIG1/Toc34/Toc159-like paraseptin GTPase family. IAN subfamily.</text>
</comment>
<accession>A0A819KLK4</accession>
<dbReference type="Gene3D" id="3.40.50.300">
    <property type="entry name" value="P-loop containing nucleotide triphosphate hydrolases"/>
    <property type="match status" value="1"/>
</dbReference>
<dbReference type="InterPro" id="IPR006703">
    <property type="entry name" value="G_AIG1"/>
</dbReference>
<evidence type="ECO:0000256" key="1">
    <source>
        <dbReference type="ARBA" id="ARBA00008535"/>
    </source>
</evidence>
<reference evidence="4" key="1">
    <citation type="submission" date="2021-02" db="EMBL/GenBank/DDBJ databases">
        <authorList>
            <person name="Nowell W R."/>
        </authorList>
    </citation>
    <scope>NUCLEOTIDE SEQUENCE</scope>
</reference>
<evidence type="ECO:0000313" key="5">
    <source>
        <dbReference type="Proteomes" id="UP000663844"/>
    </source>
</evidence>
<proteinExistence type="inferred from homology"/>
<gene>
    <name evidence="4" type="ORF">OXD698_LOCUS26481</name>
</gene>
<dbReference type="Proteomes" id="UP000663844">
    <property type="component" value="Unassembled WGS sequence"/>
</dbReference>
<evidence type="ECO:0000313" key="4">
    <source>
        <dbReference type="EMBL" id="CAF3947379.1"/>
    </source>
</evidence>
<keyword evidence="2" id="KW-0547">Nucleotide-binding</keyword>
<dbReference type="AlphaFoldDB" id="A0A819KLK4"/>
<feature type="domain" description="AIG1-type G" evidence="3">
    <location>
        <begin position="89"/>
        <end position="199"/>
    </location>
</feature>
<dbReference type="GO" id="GO:0005525">
    <property type="term" value="F:GTP binding"/>
    <property type="evidence" value="ECO:0007669"/>
    <property type="project" value="InterPro"/>
</dbReference>
<name>A0A819KLK4_9BILA</name>
<sequence length="380" mass="43476">MVKVWYQHDQNVPAKINIDPDSDIDDLKEKLFGSTDKGQYQTTYNGQILRPSAGVPQDTTDEMPIVFTKIVNVPSSTMTSPSSPQKYGIIILGNSGVGKSFLANVLLGREAFHHRTSASAVTTDTEFEEITISNANYAIFNIPGLIEANQDRIEMNKCQIEKALVQRPTSLIFYVFGQQDDRIRDEDVVAFNALNKAYPFNKKMLMILKFPNSLNYTMLKIPETSYPKRFHCCTGGTLWLILEYWNVSKFLNSQNSQIYIMLNELQEFAAPGTCKELDCQGRPCANCYQCRDWHFSGNQDQWNWVCSLENWEDKDRNRWKAGEGLKLFTKRDDATCNDADLDRHFNSSGDRHFNTSGDRHFNTTGDRHFNSAHLCLCEKH</sequence>
<comment type="caution">
    <text evidence="4">The sequence shown here is derived from an EMBL/GenBank/DDBJ whole genome shotgun (WGS) entry which is preliminary data.</text>
</comment>
<dbReference type="EMBL" id="CAJOAZ010002641">
    <property type="protein sequence ID" value="CAF3947379.1"/>
    <property type="molecule type" value="Genomic_DNA"/>
</dbReference>